<keyword evidence="6 12" id="KW-1133">Transmembrane helix</keyword>
<dbReference type="InterPro" id="IPR007217">
    <property type="entry name" value="Per1-like"/>
</dbReference>
<evidence type="ECO:0000256" key="10">
    <source>
        <dbReference type="ARBA" id="ARBA00093638"/>
    </source>
</evidence>
<comment type="subcellular location">
    <subcellularLocation>
        <location evidence="1">Endomembrane system</location>
        <topology evidence="1">Multi-pass membrane protein</topology>
    </subcellularLocation>
</comment>
<evidence type="ECO:0000256" key="11">
    <source>
        <dbReference type="ARBA" id="ARBA00093677"/>
    </source>
</evidence>
<evidence type="ECO:0000256" key="9">
    <source>
        <dbReference type="ARBA" id="ARBA00093305"/>
    </source>
</evidence>
<proteinExistence type="inferred from homology"/>
<feature type="transmembrane region" description="Helical" evidence="12">
    <location>
        <begin position="423"/>
        <end position="442"/>
    </location>
</feature>
<protein>
    <recommendedName>
        <fullName evidence="10">GPI-specific phospholipase A2-like PGAP3</fullName>
    </recommendedName>
    <alternativeName>
        <fullName evidence="8">PER1-like domain-containing protein 1</fullName>
    </alternativeName>
    <alternativeName>
        <fullName evidence="11">Post-GPI attachment to proteins factor 3</fullName>
    </alternativeName>
</protein>
<dbReference type="InParanoid" id="C3YSP2"/>
<dbReference type="PANTHER" id="PTHR13148:SF0">
    <property type="entry name" value="POST-GPI ATTACHMENT TO PROTEINS FACTOR 3"/>
    <property type="match status" value="1"/>
</dbReference>
<keyword evidence="5" id="KW-0732">Signal</keyword>
<keyword evidence="4 12" id="KW-0812">Transmembrane</keyword>
<feature type="transmembrane region" description="Helical" evidence="12">
    <location>
        <begin position="593"/>
        <end position="612"/>
    </location>
</feature>
<dbReference type="GO" id="GO:0012505">
    <property type="term" value="C:endomembrane system"/>
    <property type="evidence" value="ECO:0007669"/>
    <property type="project" value="UniProtKB-SubCell"/>
</dbReference>
<gene>
    <name evidence="13" type="ORF">BRAFLDRAFT_83474</name>
</gene>
<dbReference type="eggNOG" id="KOG2970">
    <property type="taxonomic scope" value="Eukaryota"/>
</dbReference>
<feature type="transmembrane region" description="Helical" evidence="12">
    <location>
        <begin position="238"/>
        <end position="257"/>
    </location>
</feature>
<dbReference type="Pfam" id="PF04080">
    <property type="entry name" value="Per1"/>
    <property type="match status" value="3"/>
</dbReference>
<evidence type="ECO:0000313" key="13">
    <source>
        <dbReference type="EMBL" id="EEN56743.1"/>
    </source>
</evidence>
<organism>
    <name type="scientific">Branchiostoma floridae</name>
    <name type="common">Florida lancelet</name>
    <name type="synonym">Amphioxus</name>
    <dbReference type="NCBI Taxonomy" id="7739"/>
    <lineage>
        <taxon>Eukaryota</taxon>
        <taxon>Metazoa</taxon>
        <taxon>Chordata</taxon>
        <taxon>Cephalochordata</taxon>
        <taxon>Leptocardii</taxon>
        <taxon>Amphioxiformes</taxon>
        <taxon>Branchiostomatidae</taxon>
        <taxon>Branchiostoma</taxon>
    </lineage>
</organism>
<evidence type="ECO:0000256" key="8">
    <source>
        <dbReference type="ARBA" id="ARBA00032965"/>
    </source>
</evidence>
<feature type="transmembrane region" description="Helical" evidence="12">
    <location>
        <begin position="358"/>
        <end position="376"/>
    </location>
</feature>
<evidence type="ECO:0000256" key="3">
    <source>
        <dbReference type="ARBA" id="ARBA00022502"/>
    </source>
</evidence>
<feature type="transmembrane region" description="Helical" evidence="12">
    <location>
        <begin position="152"/>
        <end position="170"/>
    </location>
</feature>
<evidence type="ECO:0000256" key="2">
    <source>
        <dbReference type="ARBA" id="ARBA00006387"/>
    </source>
</evidence>
<dbReference type="GO" id="GO:0006506">
    <property type="term" value="P:GPI anchor biosynthetic process"/>
    <property type="evidence" value="ECO:0007669"/>
    <property type="project" value="UniProtKB-KW"/>
</dbReference>
<evidence type="ECO:0000256" key="5">
    <source>
        <dbReference type="ARBA" id="ARBA00022729"/>
    </source>
</evidence>
<comment type="function">
    <text evidence="9">Involved in the fatty acid remodeling steps of GPI-anchor maturation where the unsaturated acyl chain at sn-2 of inositol phosphate is replaced by a saturated stearoyl chain. May catalyze the first step of the fatty acid remodeling, by removing the unsaturated acyl chain at sn-2 of inositol phosphate, generating a lyso-GPI intermediate. The fatty acid remodeling steps is critical for the integration of GPI-APs into lipid rafts.</text>
</comment>
<reference evidence="13" key="1">
    <citation type="journal article" date="2008" name="Nature">
        <title>The amphioxus genome and the evolution of the chordate karyotype.</title>
        <authorList>
            <consortium name="US DOE Joint Genome Institute (JGI-PGF)"/>
            <person name="Putnam N.H."/>
            <person name="Butts T."/>
            <person name="Ferrier D.E.K."/>
            <person name="Furlong R.F."/>
            <person name="Hellsten U."/>
            <person name="Kawashima T."/>
            <person name="Robinson-Rechavi M."/>
            <person name="Shoguchi E."/>
            <person name="Terry A."/>
            <person name="Yu J.-K."/>
            <person name="Benito-Gutierrez E.L."/>
            <person name="Dubchak I."/>
            <person name="Garcia-Fernandez J."/>
            <person name="Gibson-Brown J.J."/>
            <person name="Grigoriev I.V."/>
            <person name="Horton A.C."/>
            <person name="de Jong P.J."/>
            <person name="Jurka J."/>
            <person name="Kapitonov V.V."/>
            <person name="Kohara Y."/>
            <person name="Kuroki Y."/>
            <person name="Lindquist E."/>
            <person name="Lucas S."/>
            <person name="Osoegawa K."/>
            <person name="Pennacchio L.A."/>
            <person name="Salamov A.A."/>
            <person name="Satou Y."/>
            <person name="Sauka-Spengler T."/>
            <person name="Schmutz J."/>
            <person name="Shin-I T."/>
            <person name="Toyoda A."/>
            <person name="Bronner-Fraser M."/>
            <person name="Fujiyama A."/>
            <person name="Holland L.Z."/>
            <person name="Holland P.W.H."/>
            <person name="Satoh N."/>
            <person name="Rokhsar D.S."/>
        </authorList>
    </citation>
    <scope>NUCLEOTIDE SEQUENCE [LARGE SCALE GENOMIC DNA]</scope>
    <source>
        <strain evidence="13">S238N-H82</strain>
        <tissue evidence="13">Testes</tissue>
    </source>
</reference>
<evidence type="ECO:0000256" key="12">
    <source>
        <dbReference type="SAM" id="Phobius"/>
    </source>
</evidence>
<dbReference type="STRING" id="7739.C3YSP2"/>
<evidence type="ECO:0000256" key="6">
    <source>
        <dbReference type="ARBA" id="ARBA00022989"/>
    </source>
</evidence>
<feature type="transmembrane region" description="Helical" evidence="12">
    <location>
        <begin position="269"/>
        <end position="291"/>
    </location>
</feature>
<feature type="transmembrane region" description="Helical" evidence="12">
    <location>
        <begin position="206"/>
        <end position="226"/>
    </location>
</feature>
<name>C3YSP2_BRAFL</name>
<dbReference type="AlphaFoldDB" id="C3YSP2"/>
<accession>C3YSP2</accession>
<feature type="transmembrane region" description="Helical" evidence="12">
    <location>
        <begin position="566"/>
        <end position="586"/>
    </location>
</feature>
<feature type="transmembrane region" description="Helical" evidence="12">
    <location>
        <begin position="536"/>
        <end position="554"/>
    </location>
</feature>
<dbReference type="EMBL" id="GG666549">
    <property type="protein sequence ID" value="EEN56743.1"/>
    <property type="molecule type" value="Genomic_DNA"/>
</dbReference>
<keyword evidence="7 12" id="KW-0472">Membrane</keyword>
<keyword evidence="3" id="KW-0337">GPI-anchor biosynthesis</keyword>
<dbReference type="PANTHER" id="PTHR13148">
    <property type="entry name" value="PER1-RELATED"/>
    <property type="match status" value="1"/>
</dbReference>
<comment type="similarity">
    <text evidence="2">Belongs to the PGAP3 family.</text>
</comment>
<feature type="transmembrane region" description="Helical" evidence="12">
    <location>
        <begin position="18"/>
        <end position="38"/>
    </location>
</feature>
<sequence length="629" mass="72010">LEEKQGSHFKKNLLKMDIIALVAILVAAGIPACLASLGDRSYSFLTCLQTCENSKCRGPGLERFNANQPRYMGLLGWDCTEECKYECMWDTVETFQRAGKDVPQFYGKWPFVRVLGAQEPASVVFSVLNGLAHLVMIGVFRSRVPKDATLYWTVNVYALVAVNAWIWSTVFHTRDLVWTERLDYFSATSIIFFQLFHCFRRCFGGFWKSLIFGAVLLRLFAGHVYYLSAVKFDYGYNMKVMVTVAVVNGVFWFVLAIKNRKQPHMWKCGTAIVLVNLLGLLEVGDFAPIWWTFDGHALWHAGTAPVVVLWYRILCFLGRQIQTLPEMSVQLLEEQLHRAESGEWPFVRVLGIQEPASVLFSILNGLGHVVMIGVFRRRVPSHAKMNSVVHWLAVKMDYFCATSLVVFQLFMWFTRFGGFKESAMFGALLAALFSGHVYYLGFVKFDYGYNMMANVAVGWRCEEECRYGCMWRTVEEIQLSDPRGEIPQFYGKWPFVRVLGIQEPASVLFSILNGLGHVVMIGVFRKRVPSHAKMYSVVHWLAAVSINAWFWSAVFHARDFSWTEKMDYFCATSLVVFQLFMFFTRFNGFEESAIFGTLLAVLFSTHVFYMAFVKFDYGYNMVANVTVGT</sequence>
<evidence type="ECO:0000256" key="4">
    <source>
        <dbReference type="ARBA" id="ARBA00022692"/>
    </source>
</evidence>
<feature type="transmembrane region" description="Helical" evidence="12">
    <location>
        <begin position="388"/>
        <end position="411"/>
    </location>
</feature>
<dbReference type="GO" id="GO:0016020">
    <property type="term" value="C:membrane"/>
    <property type="evidence" value="ECO:0007669"/>
    <property type="project" value="GOC"/>
</dbReference>
<evidence type="ECO:0000256" key="1">
    <source>
        <dbReference type="ARBA" id="ARBA00004127"/>
    </source>
</evidence>
<evidence type="ECO:0000256" key="7">
    <source>
        <dbReference type="ARBA" id="ARBA00023136"/>
    </source>
</evidence>
<feature type="non-terminal residue" evidence="13">
    <location>
        <position position="1"/>
    </location>
</feature>